<evidence type="ECO:0000313" key="2">
    <source>
        <dbReference type="Proteomes" id="UP000629468"/>
    </source>
</evidence>
<evidence type="ECO:0000313" key="1">
    <source>
        <dbReference type="EMBL" id="KAF7764069.1"/>
    </source>
</evidence>
<organism evidence="1 2">
    <name type="scientific">Agaricus bisporus var. burnettii</name>
    <dbReference type="NCBI Taxonomy" id="192524"/>
    <lineage>
        <taxon>Eukaryota</taxon>
        <taxon>Fungi</taxon>
        <taxon>Dikarya</taxon>
        <taxon>Basidiomycota</taxon>
        <taxon>Agaricomycotina</taxon>
        <taxon>Agaricomycetes</taxon>
        <taxon>Agaricomycetidae</taxon>
        <taxon>Agaricales</taxon>
        <taxon>Agaricineae</taxon>
        <taxon>Agaricaceae</taxon>
        <taxon>Agaricus</taxon>
    </lineage>
</organism>
<gene>
    <name evidence="1" type="ORF">Agabi119p4_8606</name>
</gene>
<protein>
    <submittedName>
        <fullName evidence="1">Uncharacterized protein</fullName>
    </submittedName>
</protein>
<reference evidence="1 2" key="1">
    <citation type="journal article" name="Sci. Rep.">
        <title>Telomere-to-telomere assembled and centromere annotated genomes of the two main subspecies of the button mushroom Agaricus bisporus reveal especially polymorphic chromosome ends.</title>
        <authorList>
            <person name="Sonnenberg A.S.M."/>
            <person name="Sedaghat-Telgerd N."/>
            <person name="Lavrijssen B."/>
            <person name="Ohm R.A."/>
            <person name="Hendrickx P.M."/>
            <person name="Scholtmeijer K."/>
            <person name="Baars J.J.P."/>
            <person name="van Peer A."/>
        </authorList>
    </citation>
    <scope>NUCLEOTIDE SEQUENCE [LARGE SCALE GENOMIC DNA]</scope>
    <source>
        <strain evidence="1 2">H119_p4</strain>
    </source>
</reference>
<accession>A0A8H7EZ51</accession>
<sequence length="82" mass="9331">MSISHALEMARVENHEQAQLVRDAIYEYFEGKNCSEGKGQVYSQLYIYIVYKIGKAPPFQQLTPACHDISACFDESTIGNPW</sequence>
<comment type="caution">
    <text evidence="1">The sequence shown here is derived from an EMBL/GenBank/DDBJ whole genome shotgun (WGS) entry which is preliminary data.</text>
</comment>
<name>A0A8H7EZ51_AGABI</name>
<dbReference type="AlphaFoldDB" id="A0A8H7EZ51"/>
<dbReference type="EMBL" id="JABXXO010000011">
    <property type="protein sequence ID" value="KAF7764069.1"/>
    <property type="molecule type" value="Genomic_DNA"/>
</dbReference>
<dbReference type="Proteomes" id="UP000629468">
    <property type="component" value="Unassembled WGS sequence"/>
</dbReference>
<proteinExistence type="predicted"/>